<proteinExistence type="predicted"/>
<dbReference type="EMBL" id="CACRZD030000011">
    <property type="protein sequence ID" value="CAA6668728.1"/>
    <property type="molecule type" value="Genomic_DNA"/>
</dbReference>
<gene>
    <name evidence="1" type="ORF">SI7747_11015122</name>
</gene>
<organism evidence="1">
    <name type="scientific">Spirodela intermedia</name>
    <name type="common">Intermediate duckweed</name>
    <dbReference type="NCBI Taxonomy" id="51605"/>
    <lineage>
        <taxon>Eukaryota</taxon>
        <taxon>Viridiplantae</taxon>
        <taxon>Streptophyta</taxon>
        <taxon>Embryophyta</taxon>
        <taxon>Tracheophyta</taxon>
        <taxon>Spermatophyta</taxon>
        <taxon>Magnoliopsida</taxon>
        <taxon>Liliopsida</taxon>
        <taxon>Araceae</taxon>
        <taxon>Lemnoideae</taxon>
        <taxon>Spirodela</taxon>
    </lineage>
</organism>
<evidence type="ECO:0000313" key="1">
    <source>
        <dbReference type="EMBL" id="CAA2629484.1"/>
    </source>
</evidence>
<evidence type="ECO:0000313" key="2">
    <source>
        <dbReference type="Proteomes" id="UP001189122"/>
    </source>
</evidence>
<dbReference type="EMBL" id="LR743598">
    <property type="protein sequence ID" value="CAA2629484.1"/>
    <property type="molecule type" value="Genomic_DNA"/>
</dbReference>
<protein>
    <submittedName>
        <fullName evidence="1">Uncharacterized protein</fullName>
    </submittedName>
</protein>
<keyword evidence="2" id="KW-1185">Reference proteome</keyword>
<sequence>MKTQISPKRGSKEKKHRSP</sequence>
<dbReference type="AlphaFoldDB" id="A0A7I8JEY2"/>
<dbReference type="Proteomes" id="UP001189122">
    <property type="component" value="Unassembled WGS sequence"/>
</dbReference>
<reference evidence="1 2" key="1">
    <citation type="submission" date="2019-12" db="EMBL/GenBank/DDBJ databases">
        <authorList>
            <person name="Scholz U."/>
            <person name="Mascher M."/>
            <person name="Fiebig A."/>
        </authorList>
    </citation>
    <scope>NUCLEOTIDE SEQUENCE</scope>
</reference>
<accession>A0A7I8JEY2</accession>
<name>A0A7I8JEY2_SPIIN</name>